<name>A0ABN3PQS3_9ACTN</name>
<reference evidence="2 3" key="1">
    <citation type="journal article" date="2019" name="Int. J. Syst. Evol. Microbiol.">
        <title>The Global Catalogue of Microorganisms (GCM) 10K type strain sequencing project: providing services to taxonomists for standard genome sequencing and annotation.</title>
        <authorList>
            <consortium name="The Broad Institute Genomics Platform"/>
            <consortium name="The Broad Institute Genome Sequencing Center for Infectious Disease"/>
            <person name="Wu L."/>
            <person name="Ma J."/>
        </authorList>
    </citation>
    <scope>NUCLEOTIDE SEQUENCE [LARGE SCALE GENOMIC DNA]</scope>
    <source>
        <strain evidence="2 3">JCM 16373</strain>
    </source>
</reference>
<feature type="domain" description="Carboxymuconolactone decarboxylase-like" evidence="1">
    <location>
        <begin position="57"/>
        <end position="115"/>
    </location>
</feature>
<organism evidence="2 3">
    <name type="scientific">Streptomyces axinellae</name>
    <dbReference type="NCBI Taxonomy" id="552788"/>
    <lineage>
        <taxon>Bacteria</taxon>
        <taxon>Bacillati</taxon>
        <taxon>Actinomycetota</taxon>
        <taxon>Actinomycetes</taxon>
        <taxon>Kitasatosporales</taxon>
        <taxon>Streptomycetaceae</taxon>
        <taxon>Streptomyces</taxon>
    </lineage>
</organism>
<dbReference type="NCBIfam" id="TIGR00778">
    <property type="entry name" value="ahpD_dom"/>
    <property type="match status" value="1"/>
</dbReference>
<evidence type="ECO:0000259" key="1">
    <source>
        <dbReference type="Pfam" id="PF02627"/>
    </source>
</evidence>
<dbReference type="InterPro" id="IPR004675">
    <property type="entry name" value="AhpD_core"/>
</dbReference>
<keyword evidence="3" id="KW-1185">Reference proteome</keyword>
<evidence type="ECO:0000313" key="2">
    <source>
        <dbReference type="EMBL" id="GAA2595230.1"/>
    </source>
</evidence>
<dbReference type="Gene3D" id="1.20.1290.10">
    <property type="entry name" value="AhpD-like"/>
    <property type="match status" value="1"/>
</dbReference>
<dbReference type="EMBL" id="BAAARJ010000002">
    <property type="protein sequence ID" value="GAA2595230.1"/>
    <property type="molecule type" value="Genomic_DNA"/>
</dbReference>
<gene>
    <name evidence="2" type="ORF">GCM10009863_05480</name>
</gene>
<dbReference type="Pfam" id="PF02627">
    <property type="entry name" value="CMD"/>
    <property type="match status" value="1"/>
</dbReference>
<evidence type="ECO:0000313" key="3">
    <source>
        <dbReference type="Proteomes" id="UP001501447"/>
    </source>
</evidence>
<dbReference type="SUPFAM" id="SSF69118">
    <property type="entry name" value="AhpD-like"/>
    <property type="match status" value="1"/>
</dbReference>
<dbReference type="RefSeq" id="WP_344561758.1">
    <property type="nucleotide sequence ID" value="NZ_BAAARJ010000002.1"/>
</dbReference>
<dbReference type="InterPro" id="IPR029032">
    <property type="entry name" value="AhpD-like"/>
</dbReference>
<protein>
    <recommendedName>
        <fullName evidence="1">Carboxymuconolactone decarboxylase-like domain-containing protein</fullName>
    </recommendedName>
</protein>
<dbReference type="Proteomes" id="UP001501447">
    <property type="component" value="Unassembled WGS sequence"/>
</dbReference>
<comment type="caution">
    <text evidence="2">The sequence shown here is derived from an EMBL/GenBank/DDBJ whole genome shotgun (WGS) entry which is preliminary data.</text>
</comment>
<sequence length="138" mass="15627">MTATVNREATTVSREEIEADIRQTLGLVPHFFQQIPTELLAPEWEIFKRIELGETLIPNMYKELIGVGLHAETKCHYCSLFHTEAAKLFGATDDEVQEAVHYAKASLGWSAYLNGMQEDYGQFAAELEQIVDHVRSQV</sequence>
<dbReference type="InterPro" id="IPR003779">
    <property type="entry name" value="CMD-like"/>
</dbReference>
<accession>A0ABN3PQS3</accession>
<proteinExistence type="predicted"/>